<keyword evidence="1 4" id="KW-0963">Cytoplasm</keyword>
<evidence type="ECO:0000256" key="1">
    <source>
        <dbReference type="ARBA" id="ARBA00022490"/>
    </source>
</evidence>
<proteinExistence type="inferred from homology"/>
<sequence length="151" mass="17841">MNNAKLQIMTESISKNEFGMLFKHTAYFNPRLRTTGGRYLLKSHDIEINPKQFEKFGKAALEDIIRHELCHYHLHLQRKGYQHKDYDFKMLSEKVGAPRFCKAVESYDERANYIYKCLGCGSTFKRIKKVNTRKMVCGKCKGKLRLHQYIK</sequence>
<dbReference type="RefSeq" id="WP_095104355.1">
    <property type="nucleotide sequence ID" value="NZ_BKAR01000032.1"/>
</dbReference>
<dbReference type="AlphaFoldDB" id="A0A239TUJ2"/>
<evidence type="ECO:0000313" key="5">
    <source>
        <dbReference type="EMBL" id="GEP85526.1"/>
    </source>
</evidence>
<dbReference type="GO" id="GO:0006950">
    <property type="term" value="P:response to stress"/>
    <property type="evidence" value="ECO:0007669"/>
    <property type="project" value="UniProtKB-ARBA"/>
</dbReference>
<dbReference type="GO" id="GO:0008270">
    <property type="term" value="F:zinc ion binding"/>
    <property type="evidence" value="ECO:0007669"/>
    <property type="project" value="UniProtKB-UniRule"/>
</dbReference>
<dbReference type="GO" id="GO:0005737">
    <property type="term" value="C:cytoplasm"/>
    <property type="evidence" value="ECO:0007669"/>
    <property type="project" value="UniProtKB-SubCell"/>
</dbReference>
<evidence type="ECO:0000256" key="3">
    <source>
        <dbReference type="ARBA" id="ARBA00022833"/>
    </source>
</evidence>
<protein>
    <recommendedName>
        <fullName evidence="4">Protein SprT-like</fullName>
    </recommendedName>
</protein>
<reference evidence="5 6" key="1">
    <citation type="submission" date="2019-07" db="EMBL/GenBank/DDBJ databases">
        <title>Whole genome shotgun sequence of Staphylococcus piscifermentans NBRC 109625.</title>
        <authorList>
            <person name="Hosoyama A."/>
            <person name="Uohara A."/>
            <person name="Ohji S."/>
            <person name="Ichikawa N."/>
        </authorList>
    </citation>
    <scope>NUCLEOTIDE SEQUENCE [LARGE SCALE GENOMIC DNA]</scope>
    <source>
        <strain evidence="5 6">NBRC 109625</strain>
    </source>
</reference>
<organism evidence="5 6">
    <name type="scientific">Staphylococcus piscifermentans</name>
    <dbReference type="NCBI Taxonomy" id="70258"/>
    <lineage>
        <taxon>Bacteria</taxon>
        <taxon>Bacillati</taxon>
        <taxon>Bacillota</taxon>
        <taxon>Bacilli</taxon>
        <taxon>Bacillales</taxon>
        <taxon>Staphylococcaceae</taxon>
        <taxon>Staphylococcus</taxon>
    </lineage>
</organism>
<feature type="binding site" evidence="4">
    <location>
        <position position="67"/>
    </location>
    <ligand>
        <name>Zn(2+)</name>
        <dbReference type="ChEBI" id="CHEBI:29105"/>
    </ligand>
</feature>
<dbReference type="InterPro" id="IPR035240">
    <property type="entry name" value="SprT_Zn_ribbon"/>
</dbReference>
<evidence type="ECO:0000256" key="4">
    <source>
        <dbReference type="HAMAP-Rule" id="MF_00745"/>
    </source>
</evidence>
<dbReference type="InterPro" id="IPR006640">
    <property type="entry name" value="SprT-like_domain"/>
</dbReference>
<comment type="caution">
    <text evidence="5">The sequence shown here is derived from an EMBL/GenBank/DDBJ whole genome shotgun (WGS) entry which is preliminary data.</text>
</comment>
<dbReference type="Pfam" id="PF17283">
    <property type="entry name" value="Zn_ribbon_SprT"/>
    <property type="match status" value="1"/>
</dbReference>
<keyword evidence="6" id="KW-1185">Reference proteome</keyword>
<dbReference type="SMART" id="SM00731">
    <property type="entry name" value="SprT"/>
    <property type="match status" value="1"/>
</dbReference>
<comment type="cofactor">
    <cofactor evidence="4">
        <name>Zn(2+)</name>
        <dbReference type="ChEBI" id="CHEBI:29105"/>
    </cofactor>
    <text evidence="4">Binds 1 zinc ion.</text>
</comment>
<comment type="similarity">
    <text evidence="4">Belongs to the SprT family.</text>
</comment>
<name>A0A239TUJ2_9STAP</name>
<dbReference type="EMBL" id="BKAR01000032">
    <property type="protein sequence ID" value="GEP85526.1"/>
    <property type="molecule type" value="Genomic_DNA"/>
</dbReference>
<evidence type="ECO:0000313" key="6">
    <source>
        <dbReference type="Proteomes" id="UP000321736"/>
    </source>
</evidence>
<feature type="active site" evidence="4">
    <location>
        <position position="68"/>
    </location>
</feature>
<accession>A0A239TUJ2</accession>
<keyword evidence="3 4" id="KW-0862">Zinc</keyword>
<dbReference type="InterPro" id="IPR023524">
    <property type="entry name" value="Uncharacterised_SprT-like"/>
</dbReference>
<dbReference type="Proteomes" id="UP000321736">
    <property type="component" value="Unassembled WGS sequence"/>
</dbReference>
<gene>
    <name evidence="5" type="ORF">SPI02_21110</name>
</gene>
<dbReference type="OrthoDB" id="9799909at2"/>
<comment type="subcellular location">
    <subcellularLocation>
        <location evidence="4">Cytoplasm</location>
    </subcellularLocation>
</comment>
<keyword evidence="2 4" id="KW-0479">Metal-binding</keyword>
<evidence type="ECO:0000256" key="2">
    <source>
        <dbReference type="ARBA" id="ARBA00022723"/>
    </source>
</evidence>
<feature type="binding site" evidence="4">
    <location>
        <position position="71"/>
    </location>
    <ligand>
        <name>Zn(2+)</name>
        <dbReference type="ChEBI" id="CHEBI:29105"/>
    </ligand>
</feature>
<dbReference type="NCBIfam" id="NF003339">
    <property type="entry name" value="PRK04351.1"/>
    <property type="match status" value="1"/>
</dbReference>
<dbReference type="Pfam" id="PF10263">
    <property type="entry name" value="SprT-like"/>
    <property type="match status" value="1"/>
</dbReference>
<dbReference type="HAMAP" id="MF_00745">
    <property type="entry name" value="SprT_like"/>
    <property type="match status" value="1"/>
</dbReference>